<protein>
    <submittedName>
        <fullName evidence="1">Uncharacterized protein</fullName>
    </submittedName>
</protein>
<evidence type="ECO:0000313" key="1">
    <source>
        <dbReference type="EMBL" id="EON78566.1"/>
    </source>
</evidence>
<gene>
    <name evidence="1" type="ORF">ADIS_0916</name>
</gene>
<dbReference type="Proteomes" id="UP000013909">
    <property type="component" value="Unassembled WGS sequence"/>
</dbReference>
<reference evidence="1 2" key="1">
    <citation type="submission" date="2013-02" db="EMBL/GenBank/DDBJ databases">
        <title>A novel strain isolated from Lonar lake, Maharashtra, India.</title>
        <authorList>
            <person name="Singh A."/>
        </authorList>
    </citation>
    <scope>NUCLEOTIDE SEQUENCE [LARGE SCALE GENOMIC DNA]</scope>
    <source>
        <strain evidence="1 2">AK24</strain>
    </source>
</reference>
<organism evidence="1 2">
    <name type="scientific">Lunatimonas lonarensis</name>
    <dbReference type="NCBI Taxonomy" id="1232681"/>
    <lineage>
        <taxon>Bacteria</taxon>
        <taxon>Pseudomonadati</taxon>
        <taxon>Bacteroidota</taxon>
        <taxon>Cytophagia</taxon>
        <taxon>Cytophagales</taxon>
        <taxon>Cyclobacteriaceae</taxon>
    </lineage>
</organism>
<proteinExistence type="predicted"/>
<evidence type="ECO:0000313" key="2">
    <source>
        <dbReference type="Proteomes" id="UP000013909"/>
    </source>
</evidence>
<keyword evidence="2" id="KW-1185">Reference proteome</keyword>
<sequence>MFEEERILDLETGDEYYLQNMDTLTVVNIEGETSQIVVTAAPFSDKEELDLMISNYKEKIAGRKDEMLTEQKTKIIDERKARYEEYSNEELLAFFNKIHQEDAPYGQQMDVMAELVNREAVLELDVPTLLEIDTAKIDLYTPYNEGD</sequence>
<dbReference type="AlphaFoldDB" id="R7ZWQ5"/>
<accession>R7ZWQ5</accession>
<dbReference type="EMBL" id="AQHR01000029">
    <property type="protein sequence ID" value="EON78566.1"/>
    <property type="molecule type" value="Genomic_DNA"/>
</dbReference>
<comment type="caution">
    <text evidence="1">The sequence shown here is derived from an EMBL/GenBank/DDBJ whole genome shotgun (WGS) entry which is preliminary data.</text>
</comment>
<name>R7ZWQ5_9BACT</name>